<gene>
    <name evidence="1" type="ORF">L3X38_017142</name>
</gene>
<keyword evidence="2" id="KW-1185">Reference proteome</keyword>
<protein>
    <submittedName>
        <fullName evidence="1">Uncharacterized protein</fullName>
    </submittedName>
</protein>
<dbReference type="EMBL" id="JAJFAZ020000003">
    <property type="protein sequence ID" value="KAI5337871.1"/>
    <property type="molecule type" value="Genomic_DNA"/>
</dbReference>
<evidence type="ECO:0000313" key="1">
    <source>
        <dbReference type="EMBL" id="KAI5337871.1"/>
    </source>
</evidence>
<dbReference type="AlphaFoldDB" id="A0AAD4W796"/>
<sequence length="96" mass="11592">MRVRRHLLSSLVYKLELKEEKRMDRVFCPMGTPPTHMEFLWFLQWVLVDCYGALTRVEYDARFLQGTSDRTRPRISRKPERIQSFYQHLPDAGRAY</sequence>
<reference evidence="1 2" key="1">
    <citation type="journal article" date="2022" name="G3 (Bethesda)">
        <title>Whole-genome sequence and methylome profiling of the almond [Prunus dulcis (Mill.) D.A. Webb] cultivar 'Nonpareil'.</title>
        <authorList>
            <person name="D'Amico-Willman K.M."/>
            <person name="Ouma W.Z."/>
            <person name="Meulia T."/>
            <person name="Sideli G.M."/>
            <person name="Gradziel T.M."/>
            <person name="Fresnedo-Ramirez J."/>
        </authorList>
    </citation>
    <scope>NUCLEOTIDE SEQUENCE [LARGE SCALE GENOMIC DNA]</scope>
    <source>
        <strain evidence="1">Clone GOH B32 T37-40</strain>
    </source>
</reference>
<evidence type="ECO:0000313" key="2">
    <source>
        <dbReference type="Proteomes" id="UP001054821"/>
    </source>
</evidence>
<comment type="caution">
    <text evidence="1">The sequence shown here is derived from an EMBL/GenBank/DDBJ whole genome shotgun (WGS) entry which is preliminary data.</text>
</comment>
<dbReference type="Proteomes" id="UP001054821">
    <property type="component" value="Chromosome 3"/>
</dbReference>
<accession>A0AAD4W796</accession>
<organism evidence="1 2">
    <name type="scientific">Prunus dulcis</name>
    <name type="common">Almond</name>
    <name type="synonym">Amygdalus dulcis</name>
    <dbReference type="NCBI Taxonomy" id="3755"/>
    <lineage>
        <taxon>Eukaryota</taxon>
        <taxon>Viridiplantae</taxon>
        <taxon>Streptophyta</taxon>
        <taxon>Embryophyta</taxon>
        <taxon>Tracheophyta</taxon>
        <taxon>Spermatophyta</taxon>
        <taxon>Magnoliopsida</taxon>
        <taxon>eudicotyledons</taxon>
        <taxon>Gunneridae</taxon>
        <taxon>Pentapetalae</taxon>
        <taxon>rosids</taxon>
        <taxon>fabids</taxon>
        <taxon>Rosales</taxon>
        <taxon>Rosaceae</taxon>
        <taxon>Amygdaloideae</taxon>
        <taxon>Amygdaleae</taxon>
        <taxon>Prunus</taxon>
    </lineage>
</organism>
<name>A0AAD4W796_PRUDU</name>
<proteinExistence type="predicted"/>